<dbReference type="PANTHER" id="PTHR24089">
    <property type="entry name" value="SOLUTE CARRIER FAMILY 25"/>
    <property type="match status" value="1"/>
</dbReference>
<evidence type="ECO:0000256" key="4">
    <source>
        <dbReference type="ARBA" id="ARBA00022448"/>
    </source>
</evidence>
<dbReference type="InterPro" id="IPR018108">
    <property type="entry name" value="MCP_transmembrane"/>
</dbReference>
<dbReference type="Pfam" id="PF00153">
    <property type="entry name" value="Mito_carr"/>
    <property type="match status" value="3"/>
</dbReference>
<evidence type="ECO:0000256" key="12">
    <source>
        <dbReference type="RuleBase" id="RU000488"/>
    </source>
</evidence>
<dbReference type="AlphaFoldDB" id="A0A9N9YUG3"/>
<gene>
    <name evidence="14" type="ORF">CRHIZ90672A_00010453</name>
</gene>
<dbReference type="GO" id="GO:0055085">
    <property type="term" value="P:transmembrane transport"/>
    <property type="evidence" value="ECO:0007669"/>
    <property type="project" value="InterPro"/>
</dbReference>
<evidence type="ECO:0000256" key="1">
    <source>
        <dbReference type="ARBA" id="ARBA00002238"/>
    </source>
</evidence>
<keyword evidence="4 12" id="KW-0813">Transport</keyword>
<evidence type="ECO:0000256" key="13">
    <source>
        <dbReference type="SAM" id="Phobius"/>
    </source>
</evidence>
<evidence type="ECO:0000256" key="5">
    <source>
        <dbReference type="ARBA" id="ARBA00022692"/>
    </source>
</evidence>
<evidence type="ECO:0000256" key="7">
    <source>
        <dbReference type="ARBA" id="ARBA00022792"/>
    </source>
</evidence>
<keyword evidence="8 13" id="KW-1133">Transmembrane helix</keyword>
<sequence length="351" mass="38751">MATLNASVAEPSRQVLASIERRRMEDRRSWDAAMRKGFAGGVAGCAAKTVVAPLDRIKILFQTSHSQFIHHATSWRGLLGAAQDIRQLQGIRALFQGHSATLLRVFPFSGTNFLAYEQFRSALISSGSSETPYRRFVAGSLAGAVSTFLTYPLELIRVRMACEMKNSGSSSSWSRVCRTMYRGTAGQSGIAGFYQGLAPTLLGILPYSGFSFLAHDQIGDWLRSPMLAPYTTIASTRTRENDTTRVSGSHSSIRLTITAQLFSGAMAGLVAQTISYPLETIRRRMQVCNPLGTNRRVAIAETAITIFRERGLGGFFFGLPIGYLKVAPMMATSFFVYDRMRWYLGLYNTRN</sequence>
<dbReference type="GO" id="GO:0005743">
    <property type="term" value="C:mitochondrial inner membrane"/>
    <property type="evidence" value="ECO:0007669"/>
    <property type="project" value="UniProtKB-SubCell"/>
</dbReference>
<feature type="transmembrane region" description="Helical" evidence="13">
    <location>
        <begin position="315"/>
        <end position="337"/>
    </location>
</feature>
<evidence type="ECO:0000256" key="8">
    <source>
        <dbReference type="ARBA" id="ARBA00022989"/>
    </source>
</evidence>
<keyword evidence="15" id="KW-1185">Reference proteome</keyword>
<keyword evidence="6" id="KW-0677">Repeat</keyword>
<keyword evidence="9" id="KW-0496">Mitochondrion</keyword>
<accession>A0A9N9YUG3</accession>
<comment type="subcellular location">
    <subcellularLocation>
        <location evidence="2">Mitochondrion inner membrane</location>
        <topology evidence="2">Multi-pass membrane protein</topology>
    </subcellularLocation>
</comment>
<dbReference type="SUPFAM" id="SSF103506">
    <property type="entry name" value="Mitochondrial carrier"/>
    <property type="match status" value="1"/>
</dbReference>
<dbReference type="Proteomes" id="UP000696573">
    <property type="component" value="Unassembled WGS sequence"/>
</dbReference>
<feature type="repeat" description="Solcar" evidence="11">
    <location>
        <begin position="31"/>
        <end position="122"/>
    </location>
</feature>
<organism evidence="14 15">
    <name type="scientific">Clonostachys rhizophaga</name>
    <dbReference type="NCBI Taxonomy" id="160324"/>
    <lineage>
        <taxon>Eukaryota</taxon>
        <taxon>Fungi</taxon>
        <taxon>Dikarya</taxon>
        <taxon>Ascomycota</taxon>
        <taxon>Pezizomycotina</taxon>
        <taxon>Sordariomycetes</taxon>
        <taxon>Hypocreomycetidae</taxon>
        <taxon>Hypocreales</taxon>
        <taxon>Bionectriaceae</taxon>
        <taxon>Clonostachys</taxon>
    </lineage>
</organism>
<protein>
    <recommendedName>
        <fullName evidence="3">Mitochondrial thiamine pyrophosphate carrier 1</fullName>
    </recommendedName>
</protein>
<feature type="repeat" description="Solcar" evidence="11">
    <location>
        <begin position="130"/>
        <end position="221"/>
    </location>
</feature>
<dbReference type="PROSITE" id="PS50920">
    <property type="entry name" value="SOLCAR"/>
    <property type="match status" value="3"/>
</dbReference>
<keyword evidence="5 11" id="KW-0812">Transmembrane</keyword>
<name>A0A9N9YUG3_9HYPO</name>
<evidence type="ECO:0000256" key="9">
    <source>
        <dbReference type="ARBA" id="ARBA00023128"/>
    </source>
</evidence>
<evidence type="ECO:0000256" key="3">
    <source>
        <dbReference type="ARBA" id="ARBA00021935"/>
    </source>
</evidence>
<comment type="similarity">
    <text evidence="12">Belongs to the mitochondrial carrier (TC 2.A.29) family.</text>
</comment>
<dbReference type="Gene3D" id="1.50.40.10">
    <property type="entry name" value="Mitochondrial carrier domain"/>
    <property type="match status" value="1"/>
</dbReference>
<evidence type="ECO:0000313" key="14">
    <source>
        <dbReference type="EMBL" id="CAH0036500.1"/>
    </source>
</evidence>
<evidence type="ECO:0000256" key="2">
    <source>
        <dbReference type="ARBA" id="ARBA00004448"/>
    </source>
</evidence>
<evidence type="ECO:0000256" key="10">
    <source>
        <dbReference type="ARBA" id="ARBA00023136"/>
    </source>
</evidence>
<evidence type="ECO:0000256" key="6">
    <source>
        <dbReference type="ARBA" id="ARBA00022737"/>
    </source>
</evidence>
<feature type="repeat" description="Solcar" evidence="11">
    <location>
        <begin position="255"/>
        <end position="343"/>
    </location>
</feature>
<comment type="function">
    <text evidence="1">Mitochondrial transporter that mediates uptake of thiamine pyrophosphate (ThPP) into mitochondria.</text>
</comment>
<keyword evidence="7" id="KW-0999">Mitochondrion inner membrane</keyword>
<dbReference type="PRINTS" id="PR00926">
    <property type="entry name" value="MITOCARRIER"/>
</dbReference>
<evidence type="ECO:0000256" key="11">
    <source>
        <dbReference type="PROSITE-ProRule" id="PRU00282"/>
    </source>
</evidence>
<dbReference type="InterPro" id="IPR023395">
    <property type="entry name" value="MCP_dom_sf"/>
</dbReference>
<keyword evidence="10 11" id="KW-0472">Membrane</keyword>
<comment type="caution">
    <text evidence="14">The sequence shown here is derived from an EMBL/GenBank/DDBJ whole genome shotgun (WGS) entry which is preliminary data.</text>
</comment>
<reference evidence="14" key="1">
    <citation type="submission" date="2021-10" db="EMBL/GenBank/DDBJ databases">
        <authorList>
            <person name="Piombo E."/>
        </authorList>
    </citation>
    <scope>NUCLEOTIDE SEQUENCE</scope>
</reference>
<dbReference type="InterPro" id="IPR002067">
    <property type="entry name" value="MCP"/>
</dbReference>
<proteinExistence type="inferred from homology"/>
<dbReference type="OrthoDB" id="270584at2759"/>
<dbReference type="EMBL" id="CABFNQ020000758">
    <property type="protein sequence ID" value="CAH0036500.1"/>
    <property type="molecule type" value="Genomic_DNA"/>
</dbReference>
<evidence type="ECO:0000313" key="15">
    <source>
        <dbReference type="Proteomes" id="UP000696573"/>
    </source>
</evidence>